<dbReference type="EMBL" id="BNJK01000001">
    <property type="protein sequence ID" value="GHO92411.1"/>
    <property type="molecule type" value="Genomic_DNA"/>
</dbReference>
<organism evidence="3 4">
    <name type="scientific">Reticulibacter mediterranei</name>
    <dbReference type="NCBI Taxonomy" id="2778369"/>
    <lineage>
        <taxon>Bacteria</taxon>
        <taxon>Bacillati</taxon>
        <taxon>Chloroflexota</taxon>
        <taxon>Ktedonobacteria</taxon>
        <taxon>Ktedonobacterales</taxon>
        <taxon>Reticulibacteraceae</taxon>
        <taxon>Reticulibacter</taxon>
    </lineage>
</organism>
<dbReference type="Proteomes" id="UP000597444">
    <property type="component" value="Unassembled WGS sequence"/>
</dbReference>
<sequence length="308" mass="35133">MAKSKKVEEQQIVVEDEEQQGQSQTYDASMKELVDRQVKDIVAALLPGASYEDTLNVEIARPLMRTDKVYIIVYRGKKHILHLEFESGKNKRMGARMLAYNAALHLKYNLPVISIVVYLFKTSMAISPFVLEGGDGTITTFHFRILPLFLLNARHYVSEHITCMYPLLPTMQGITHELLLTAMKEMEQVYKDDNDTLSDFFAYMVILLERVETIAPLEKARMKEVLNMYGTWWDESPLIQHERAISKVETLRNSIVKVVGVRFPHLADLARKKVTQISDFDKLDELLVQISTSPDEASVRSLLAPTAA</sequence>
<protein>
    <recommendedName>
        <fullName evidence="5">Transposase (putative) YhgA-like domain-containing protein</fullName>
    </recommendedName>
</protein>
<accession>A0A8J3IDP0</accession>
<keyword evidence="4" id="KW-1185">Reference proteome</keyword>
<dbReference type="RefSeq" id="WP_220203247.1">
    <property type="nucleotide sequence ID" value="NZ_BNJK01000001.1"/>
</dbReference>
<evidence type="ECO:0000313" key="4">
    <source>
        <dbReference type="Proteomes" id="UP000597444"/>
    </source>
</evidence>
<proteinExistence type="predicted"/>
<comment type="caution">
    <text evidence="3">The sequence shown here is derived from an EMBL/GenBank/DDBJ whole genome shotgun (WGS) entry which is preliminary data.</text>
</comment>
<feature type="transmembrane region" description="Helical" evidence="2">
    <location>
        <begin position="98"/>
        <end position="120"/>
    </location>
</feature>
<evidence type="ECO:0000256" key="2">
    <source>
        <dbReference type="SAM" id="Phobius"/>
    </source>
</evidence>
<dbReference type="AlphaFoldDB" id="A0A8J3IDP0"/>
<evidence type="ECO:0008006" key="5">
    <source>
        <dbReference type="Google" id="ProtNLM"/>
    </source>
</evidence>
<name>A0A8J3IDP0_9CHLR</name>
<gene>
    <name evidence="3" type="ORF">KSF_024590</name>
</gene>
<keyword evidence="2" id="KW-0812">Transmembrane</keyword>
<keyword evidence="2" id="KW-1133">Transmembrane helix</keyword>
<evidence type="ECO:0000313" key="3">
    <source>
        <dbReference type="EMBL" id="GHO92411.1"/>
    </source>
</evidence>
<keyword evidence="2" id="KW-0472">Membrane</keyword>
<reference evidence="3" key="1">
    <citation type="submission" date="2020-10" db="EMBL/GenBank/DDBJ databases">
        <title>Taxonomic study of unclassified bacteria belonging to the class Ktedonobacteria.</title>
        <authorList>
            <person name="Yabe S."/>
            <person name="Wang C.M."/>
            <person name="Zheng Y."/>
            <person name="Sakai Y."/>
            <person name="Cavaletti L."/>
            <person name="Monciardini P."/>
            <person name="Donadio S."/>
        </authorList>
    </citation>
    <scope>NUCLEOTIDE SEQUENCE</scope>
    <source>
        <strain evidence="3">ID150040</strain>
    </source>
</reference>
<evidence type="ECO:0000256" key="1">
    <source>
        <dbReference type="SAM" id="MobiDB-lite"/>
    </source>
</evidence>
<feature type="region of interest" description="Disordered" evidence="1">
    <location>
        <begin position="1"/>
        <end position="25"/>
    </location>
</feature>